<dbReference type="RefSeq" id="WP_229638872.1">
    <property type="nucleotide sequence ID" value="NZ_JADWDC010000004.1"/>
</dbReference>
<organism evidence="1 2">
    <name type="scientific">Waterburya agarophytonicola KI4</name>
    <dbReference type="NCBI Taxonomy" id="2874699"/>
    <lineage>
        <taxon>Bacteria</taxon>
        <taxon>Bacillati</taxon>
        <taxon>Cyanobacteriota</taxon>
        <taxon>Cyanophyceae</taxon>
        <taxon>Pleurocapsales</taxon>
        <taxon>Hyellaceae</taxon>
        <taxon>Waterburya</taxon>
        <taxon>Waterburya agarophytonicola</taxon>
    </lineage>
</organism>
<dbReference type="AlphaFoldDB" id="A0A964FFV0"/>
<dbReference type="InterPro" id="IPR021256">
    <property type="entry name" value="DUF2808"/>
</dbReference>
<reference evidence="1" key="1">
    <citation type="journal article" date="2021" name="Antonie Van Leeuwenhoek">
        <title>Draft genome and description of Waterburya agarophytonicola gen. nov. sp. nov. (Pleurocapsales, Cyanobacteria): a seaweed symbiont.</title>
        <authorList>
            <person name="Bonthond G."/>
            <person name="Shalygin S."/>
            <person name="Bayer T."/>
            <person name="Weinberger F."/>
        </authorList>
    </citation>
    <scope>NUCLEOTIDE SEQUENCE</scope>
    <source>
        <strain evidence="1">KI4</strain>
    </source>
</reference>
<name>A0A964FFV0_9CYAN</name>
<accession>A0A964FFV0</accession>
<evidence type="ECO:0000313" key="2">
    <source>
        <dbReference type="Proteomes" id="UP000729733"/>
    </source>
</evidence>
<dbReference type="Proteomes" id="UP000729733">
    <property type="component" value="Unassembled WGS sequence"/>
</dbReference>
<keyword evidence="2" id="KW-1185">Reference proteome</keyword>
<evidence type="ECO:0000313" key="1">
    <source>
        <dbReference type="EMBL" id="MCC0175873.1"/>
    </source>
</evidence>
<comment type="caution">
    <text evidence="1">The sequence shown here is derived from an EMBL/GenBank/DDBJ whole genome shotgun (WGS) entry which is preliminary data.</text>
</comment>
<sequence length="192" mass="20704">MNKITSTFQQLGILIAVGAGLWGTSIPATQAVQLADGTVAFANPPKLLDAITTFRATRARGAKYYFTFFLPEAAKESVQKITINLRQGGDNINYKLDKTIAAVGTARNRTEEIAISNATFDEETETVTITFAKPISAGTTFTVGLKPKRNPDFGGTYLFGVTAYPDGEKSQGIYLGAARLQFDESSDNDFSL</sequence>
<dbReference type="EMBL" id="JADWDC010000004">
    <property type="protein sequence ID" value="MCC0175873.1"/>
    <property type="molecule type" value="Genomic_DNA"/>
</dbReference>
<protein>
    <submittedName>
        <fullName evidence="1">DUF2808 domain-containing protein</fullName>
    </submittedName>
</protein>
<dbReference type="Pfam" id="PF10989">
    <property type="entry name" value="DUF2808"/>
    <property type="match status" value="1"/>
</dbReference>
<gene>
    <name evidence="1" type="ORF">I4641_02605</name>
</gene>
<proteinExistence type="predicted"/>